<comment type="caution">
    <text evidence="7">The sequence shown here is derived from an EMBL/GenBank/DDBJ whole genome shotgun (WGS) entry which is preliminary data.</text>
</comment>
<evidence type="ECO:0000256" key="1">
    <source>
        <dbReference type="ARBA" id="ARBA00004196"/>
    </source>
</evidence>
<feature type="domain" description="Thioredoxin" evidence="6">
    <location>
        <begin position="11"/>
        <end position="153"/>
    </location>
</feature>
<keyword evidence="4" id="KW-0676">Redox-active center</keyword>
<gene>
    <name evidence="7" type="ORF">CEG18_04545</name>
</gene>
<dbReference type="Pfam" id="PF00578">
    <property type="entry name" value="AhpC-TSA"/>
    <property type="match status" value="1"/>
</dbReference>
<dbReference type="Gene3D" id="3.40.30.10">
    <property type="entry name" value="Glutaredoxin"/>
    <property type="match status" value="1"/>
</dbReference>
<organism evidence="7 8">
    <name type="scientific">Pseudomonas nitroreducens</name>
    <dbReference type="NCBI Taxonomy" id="46680"/>
    <lineage>
        <taxon>Bacteria</taxon>
        <taxon>Pseudomonadati</taxon>
        <taxon>Pseudomonadota</taxon>
        <taxon>Gammaproteobacteria</taxon>
        <taxon>Pseudomonadales</taxon>
        <taxon>Pseudomonadaceae</taxon>
        <taxon>Pseudomonas</taxon>
    </lineage>
</organism>
<dbReference type="PANTHER" id="PTHR42852:SF6">
    <property type="entry name" value="THIOL:DISULFIDE INTERCHANGE PROTEIN DSBE"/>
    <property type="match status" value="1"/>
</dbReference>
<dbReference type="InterPro" id="IPR036249">
    <property type="entry name" value="Thioredoxin-like_sf"/>
</dbReference>
<keyword evidence="3" id="KW-1015">Disulfide bond</keyword>
<evidence type="ECO:0000313" key="7">
    <source>
        <dbReference type="EMBL" id="OWP51545.1"/>
    </source>
</evidence>
<proteinExistence type="predicted"/>
<feature type="signal peptide" evidence="5">
    <location>
        <begin position="1"/>
        <end position="22"/>
    </location>
</feature>
<accession>A0A246FB44</accession>
<dbReference type="GO" id="GO:0030313">
    <property type="term" value="C:cell envelope"/>
    <property type="evidence" value="ECO:0007669"/>
    <property type="project" value="UniProtKB-SubCell"/>
</dbReference>
<dbReference type="GO" id="GO:0017004">
    <property type="term" value="P:cytochrome complex assembly"/>
    <property type="evidence" value="ECO:0007669"/>
    <property type="project" value="UniProtKB-KW"/>
</dbReference>
<dbReference type="STRING" id="46680.GCA_000807755_04142"/>
<evidence type="ECO:0000256" key="5">
    <source>
        <dbReference type="SAM" id="SignalP"/>
    </source>
</evidence>
<protein>
    <submittedName>
        <fullName evidence="7">Peroxiredoxin</fullName>
    </submittedName>
</protein>
<dbReference type="CDD" id="cd02966">
    <property type="entry name" value="TlpA_like_family"/>
    <property type="match status" value="1"/>
</dbReference>
<evidence type="ECO:0000256" key="3">
    <source>
        <dbReference type="ARBA" id="ARBA00023157"/>
    </source>
</evidence>
<name>A0A246FB44_PSENT</name>
<evidence type="ECO:0000259" key="6">
    <source>
        <dbReference type="PROSITE" id="PS51352"/>
    </source>
</evidence>
<dbReference type="InterPro" id="IPR050553">
    <property type="entry name" value="Thioredoxin_ResA/DsbE_sf"/>
</dbReference>
<dbReference type="InterPro" id="IPR000866">
    <property type="entry name" value="AhpC/TSA"/>
</dbReference>
<dbReference type="AlphaFoldDB" id="A0A246FB44"/>
<evidence type="ECO:0000313" key="8">
    <source>
        <dbReference type="Proteomes" id="UP000198145"/>
    </source>
</evidence>
<dbReference type="GO" id="GO:0015036">
    <property type="term" value="F:disulfide oxidoreductase activity"/>
    <property type="evidence" value="ECO:0007669"/>
    <property type="project" value="UniProtKB-ARBA"/>
</dbReference>
<dbReference type="EMBL" id="NJBA01000002">
    <property type="protein sequence ID" value="OWP51545.1"/>
    <property type="molecule type" value="Genomic_DNA"/>
</dbReference>
<dbReference type="SUPFAM" id="SSF52833">
    <property type="entry name" value="Thioredoxin-like"/>
    <property type="match status" value="1"/>
</dbReference>
<dbReference type="PANTHER" id="PTHR42852">
    <property type="entry name" value="THIOL:DISULFIDE INTERCHANGE PROTEIN DSBE"/>
    <property type="match status" value="1"/>
</dbReference>
<dbReference type="PROSITE" id="PS00194">
    <property type="entry name" value="THIOREDOXIN_1"/>
    <property type="match status" value="1"/>
</dbReference>
<dbReference type="RefSeq" id="WP_026079382.1">
    <property type="nucleotide sequence ID" value="NZ_CP189774.1"/>
</dbReference>
<evidence type="ECO:0000256" key="2">
    <source>
        <dbReference type="ARBA" id="ARBA00022748"/>
    </source>
</evidence>
<dbReference type="PROSITE" id="PS51257">
    <property type="entry name" value="PROKAR_LIPOPROTEIN"/>
    <property type="match status" value="1"/>
</dbReference>
<sequence>MGMRLRIVMGLMAGLILAGCSADYGTDQHGQKVPAASVDGQWLVINYWAEWCAPCRKEIPELNHLAEEGRSKGFRVLGVNFDGLRDAELAKASQALGVQYTVLADDPAPRYSLPRSEALPVTYIIDPDGKMREQLLGEQTAAGLQARLSALREEKQ</sequence>
<dbReference type="Proteomes" id="UP000198145">
    <property type="component" value="Unassembled WGS sequence"/>
</dbReference>
<dbReference type="GO" id="GO:0016209">
    <property type="term" value="F:antioxidant activity"/>
    <property type="evidence" value="ECO:0007669"/>
    <property type="project" value="InterPro"/>
</dbReference>
<dbReference type="InterPro" id="IPR013766">
    <property type="entry name" value="Thioredoxin_domain"/>
</dbReference>
<keyword evidence="5" id="KW-0732">Signal</keyword>
<dbReference type="InterPro" id="IPR017937">
    <property type="entry name" value="Thioredoxin_CS"/>
</dbReference>
<evidence type="ECO:0000256" key="4">
    <source>
        <dbReference type="ARBA" id="ARBA00023284"/>
    </source>
</evidence>
<dbReference type="eggNOG" id="COG0526">
    <property type="taxonomic scope" value="Bacteria"/>
</dbReference>
<comment type="subcellular location">
    <subcellularLocation>
        <location evidence="1">Cell envelope</location>
    </subcellularLocation>
</comment>
<dbReference type="PROSITE" id="PS51352">
    <property type="entry name" value="THIOREDOXIN_2"/>
    <property type="match status" value="1"/>
</dbReference>
<reference evidence="7 8" key="1">
    <citation type="submission" date="2017-06" db="EMBL/GenBank/DDBJ databases">
        <title>Draft genome of Pseudomonas nitroreducens DF05.</title>
        <authorList>
            <person name="Iyer R."/>
        </authorList>
    </citation>
    <scope>NUCLEOTIDE SEQUENCE [LARGE SCALE GENOMIC DNA]</scope>
    <source>
        <strain evidence="7 8">DF05</strain>
    </source>
</reference>
<feature type="chain" id="PRO_5011266869" evidence="5">
    <location>
        <begin position="23"/>
        <end position="156"/>
    </location>
</feature>
<keyword evidence="2" id="KW-0201">Cytochrome c-type biogenesis</keyword>